<dbReference type="EMBL" id="VICG01000005">
    <property type="protein sequence ID" value="KAA8571710.1"/>
    <property type="molecule type" value="Genomic_DNA"/>
</dbReference>
<dbReference type="VEuPathDB" id="FungiDB:MFRU_016g01660"/>
<gene>
    <name evidence="1" type="ORF">EYC84_001690</name>
</gene>
<dbReference type="Proteomes" id="UP000322873">
    <property type="component" value="Unassembled WGS sequence"/>
</dbReference>
<sequence>MNLKLGLGLRLRLRRRLRRRLEACQSIYAKDQPEKKLIPLASNSHLTITRLISSKSPHIFAPLHLSSSLRSFSSLYTGVILSHPLGLLPRNKPKLIPPSIEDICRFIALLFTLAQVLIGLLMAQKTYIVEHLDEELGPWSELEYITIAKESNQAGAKFCLSSIPPTLTIPEVLKAVPGFTADGRSVENLYVETKSRVCLLDPSATKELSPEDGDHFDVFLFGGILGDDPPRDRTSELRKKGFEGRRLGPIQLTTDTAVRCTRMVVQDKIPLDEIPYVDYPELRVNKNESTEMPFRYVKDANGKPIMPDGMVELIKKDTEKGFGDMF</sequence>
<dbReference type="PANTHER" id="PTHR35517">
    <property type="entry name" value="PROTEIN ARGININE N-METHYLTRANSFERASE SFM1"/>
    <property type="match status" value="1"/>
</dbReference>
<dbReference type="AlphaFoldDB" id="A0A5M9JSW8"/>
<keyword evidence="2" id="KW-1185">Reference proteome</keyword>
<comment type="caution">
    <text evidence="1">The sequence shown here is derived from an EMBL/GenBank/DDBJ whole genome shotgun (WGS) entry which is preliminary data.</text>
</comment>
<protein>
    <submittedName>
        <fullName evidence="1">Uncharacterized protein</fullName>
    </submittedName>
</protein>
<name>A0A5M9JSW8_MONFR</name>
<evidence type="ECO:0000313" key="1">
    <source>
        <dbReference type="EMBL" id="KAA8571710.1"/>
    </source>
</evidence>
<reference evidence="1 2" key="1">
    <citation type="submission" date="2019-06" db="EMBL/GenBank/DDBJ databases">
        <title>Genome Sequence of the Brown Rot Fungal Pathogen Monilinia fructicola.</title>
        <authorList>
            <person name="De Miccolis Angelini R.M."/>
            <person name="Landi L."/>
            <person name="Abate D."/>
            <person name="Pollastro S."/>
            <person name="Romanazzi G."/>
            <person name="Faretra F."/>
        </authorList>
    </citation>
    <scope>NUCLEOTIDE SEQUENCE [LARGE SCALE GENOMIC DNA]</scope>
    <source>
        <strain evidence="1 2">Mfrc123</strain>
    </source>
</reference>
<dbReference type="GO" id="GO:0035241">
    <property type="term" value="F:protein-arginine omega-N monomethyltransferase activity"/>
    <property type="evidence" value="ECO:0007669"/>
    <property type="project" value="TreeGrafter"/>
</dbReference>
<evidence type="ECO:0000313" key="2">
    <source>
        <dbReference type="Proteomes" id="UP000322873"/>
    </source>
</evidence>
<accession>A0A5M9JSW8</accession>
<organism evidence="1 2">
    <name type="scientific">Monilinia fructicola</name>
    <name type="common">Brown rot fungus</name>
    <name type="synonym">Ciboria fructicola</name>
    <dbReference type="NCBI Taxonomy" id="38448"/>
    <lineage>
        <taxon>Eukaryota</taxon>
        <taxon>Fungi</taxon>
        <taxon>Dikarya</taxon>
        <taxon>Ascomycota</taxon>
        <taxon>Pezizomycotina</taxon>
        <taxon>Leotiomycetes</taxon>
        <taxon>Helotiales</taxon>
        <taxon>Sclerotiniaceae</taxon>
        <taxon>Monilinia</taxon>
    </lineage>
</organism>
<dbReference type="InterPro" id="IPR007364">
    <property type="entry name" value="SFM1-like"/>
</dbReference>
<dbReference type="PANTHER" id="PTHR35517:SF1">
    <property type="entry name" value="PROTEIN ARGININE N-METHYLTRANSFERASE SFM1"/>
    <property type="match status" value="1"/>
</dbReference>
<proteinExistence type="predicted"/>
<dbReference type="CDD" id="cd18090">
    <property type="entry name" value="Arginine_MT_Sfm1"/>
    <property type="match status" value="1"/>
</dbReference>
<dbReference type="Pfam" id="PF04252">
    <property type="entry name" value="SFM1-like"/>
    <property type="match status" value="1"/>
</dbReference>